<name>A0ABY6BIS9_9GAMM</name>
<dbReference type="Proteomes" id="UP001064632">
    <property type="component" value="Chromosome"/>
</dbReference>
<reference evidence="2" key="1">
    <citation type="submission" date="2022-09" db="EMBL/GenBank/DDBJ databases">
        <title>Tahibacter sp. nov., isolated from a fresh water.</title>
        <authorList>
            <person name="Baek J.H."/>
            <person name="Lee J.K."/>
            <person name="Kim J.M."/>
            <person name="Jeon C.O."/>
        </authorList>
    </citation>
    <scope>NUCLEOTIDE SEQUENCE</scope>
    <source>
        <strain evidence="2">W38</strain>
    </source>
</reference>
<organism evidence="2 3">
    <name type="scientific">Tahibacter amnicola</name>
    <dbReference type="NCBI Taxonomy" id="2976241"/>
    <lineage>
        <taxon>Bacteria</taxon>
        <taxon>Pseudomonadati</taxon>
        <taxon>Pseudomonadota</taxon>
        <taxon>Gammaproteobacteria</taxon>
        <taxon>Lysobacterales</taxon>
        <taxon>Rhodanobacteraceae</taxon>
        <taxon>Tahibacter</taxon>
    </lineage>
</organism>
<keyword evidence="3" id="KW-1185">Reference proteome</keyword>
<sequence>MQIIRRMLFSPPVLMVFALPVPELVFNLVKSPGEAFLTYLAMLTSSVFGAAIWFAVVAPLVAMVHELVRPRNRWTYLATAIGVGTGLAAMLRWVLLSAAPVDRVAGLQAHLVLTTVLLLGAYYGLVGGLAMIVQRSASENAGAAGAESGKSA</sequence>
<dbReference type="EMBL" id="CP104694">
    <property type="protein sequence ID" value="UXI69750.1"/>
    <property type="molecule type" value="Genomic_DNA"/>
</dbReference>
<keyword evidence="1" id="KW-0812">Transmembrane</keyword>
<gene>
    <name evidence="2" type="ORF">N4264_08995</name>
</gene>
<evidence type="ECO:0000313" key="3">
    <source>
        <dbReference type="Proteomes" id="UP001064632"/>
    </source>
</evidence>
<evidence type="ECO:0000313" key="2">
    <source>
        <dbReference type="EMBL" id="UXI69750.1"/>
    </source>
</evidence>
<feature type="transmembrane region" description="Helical" evidence="1">
    <location>
        <begin position="107"/>
        <end position="133"/>
    </location>
</feature>
<dbReference type="RefSeq" id="WP_261696703.1">
    <property type="nucleotide sequence ID" value="NZ_CP104694.1"/>
</dbReference>
<feature type="transmembrane region" description="Helical" evidence="1">
    <location>
        <begin position="37"/>
        <end position="62"/>
    </location>
</feature>
<evidence type="ECO:0000256" key="1">
    <source>
        <dbReference type="SAM" id="Phobius"/>
    </source>
</evidence>
<keyword evidence="1" id="KW-1133">Transmembrane helix</keyword>
<proteinExistence type="predicted"/>
<feature type="transmembrane region" description="Helical" evidence="1">
    <location>
        <begin position="74"/>
        <end position="95"/>
    </location>
</feature>
<protein>
    <submittedName>
        <fullName evidence="2">Uncharacterized protein</fullName>
    </submittedName>
</protein>
<keyword evidence="1" id="KW-0472">Membrane</keyword>
<accession>A0ABY6BIS9</accession>